<evidence type="ECO:0000313" key="4">
    <source>
        <dbReference type="EnsemblMetazoa" id="LLOJ003660-PA"/>
    </source>
</evidence>
<accession>A0A1B0CGU7</accession>
<reference evidence="4" key="1">
    <citation type="submission" date="2020-05" db="UniProtKB">
        <authorList>
            <consortium name="EnsemblMetazoa"/>
        </authorList>
    </citation>
    <scope>IDENTIFICATION</scope>
    <source>
        <strain evidence="4">Jacobina</strain>
    </source>
</reference>
<organism evidence="4 5">
    <name type="scientific">Lutzomyia longipalpis</name>
    <name type="common">Sand fly</name>
    <dbReference type="NCBI Taxonomy" id="7200"/>
    <lineage>
        <taxon>Eukaryota</taxon>
        <taxon>Metazoa</taxon>
        <taxon>Ecdysozoa</taxon>
        <taxon>Arthropoda</taxon>
        <taxon>Hexapoda</taxon>
        <taxon>Insecta</taxon>
        <taxon>Pterygota</taxon>
        <taxon>Neoptera</taxon>
        <taxon>Endopterygota</taxon>
        <taxon>Diptera</taxon>
        <taxon>Nematocera</taxon>
        <taxon>Psychodoidea</taxon>
        <taxon>Psychodidae</taxon>
        <taxon>Lutzomyia</taxon>
        <taxon>Lutzomyia</taxon>
    </lineage>
</organism>
<dbReference type="GO" id="GO:0008270">
    <property type="term" value="F:zinc ion binding"/>
    <property type="evidence" value="ECO:0007669"/>
    <property type="project" value="UniProtKB-KW"/>
</dbReference>
<dbReference type="PROSITE" id="PS00028">
    <property type="entry name" value="ZINC_FINGER_C2H2_1"/>
    <property type="match status" value="1"/>
</dbReference>
<keyword evidence="1" id="KW-0479">Metal-binding</keyword>
<feature type="domain" description="C2H2-type" evidence="3">
    <location>
        <begin position="22"/>
        <end position="49"/>
    </location>
</feature>
<dbReference type="SUPFAM" id="SSF57667">
    <property type="entry name" value="beta-beta-alpha zinc fingers"/>
    <property type="match status" value="1"/>
</dbReference>
<dbReference type="SMART" id="SM00355">
    <property type="entry name" value="ZnF_C2H2"/>
    <property type="match status" value="1"/>
</dbReference>
<feature type="region of interest" description="Disordered" evidence="2">
    <location>
        <begin position="69"/>
        <end position="110"/>
    </location>
</feature>
<protein>
    <recommendedName>
        <fullName evidence="3">C2H2-type domain-containing protein</fullName>
    </recommendedName>
</protein>
<dbReference type="Gene3D" id="3.30.160.60">
    <property type="entry name" value="Classic Zinc Finger"/>
    <property type="match status" value="1"/>
</dbReference>
<keyword evidence="1" id="KW-0863">Zinc-finger</keyword>
<feature type="compositionally biased region" description="Acidic residues" evidence="2">
    <location>
        <begin position="182"/>
        <end position="192"/>
    </location>
</feature>
<dbReference type="EnsemblMetazoa" id="LLOJ003660-RA">
    <property type="protein sequence ID" value="LLOJ003660-PA"/>
    <property type="gene ID" value="LLOJ003660"/>
</dbReference>
<dbReference type="AlphaFoldDB" id="A0A1B0CGU7"/>
<sequence>MDFSLTDILTRLRAAGAKAKGHHCPHCSRSFRHKGNLIRHLALHDPESSIHEDAQALKAGRKKRILYDGEFKTEQLDSDEEQEEEEYEDEDMPPDEDMIEETQDSVEEEHKETMIVEGDDDNQYVVLEVIPLGDEEDEGQNSRLNEEFLLSEREVLEGLHDPSKKISVKTENVDKDMGDCFGFDEEEDEEMEVREANPAKKMKKSSIVAKQ</sequence>
<dbReference type="VEuPathDB" id="VectorBase:LLOJ003660"/>
<dbReference type="PROSITE" id="PS50157">
    <property type="entry name" value="ZINC_FINGER_C2H2_2"/>
    <property type="match status" value="1"/>
</dbReference>
<dbReference type="VEuPathDB" id="VectorBase:LLONM1_011373"/>
<evidence type="ECO:0000259" key="3">
    <source>
        <dbReference type="PROSITE" id="PS50157"/>
    </source>
</evidence>
<dbReference type="InterPro" id="IPR036236">
    <property type="entry name" value="Znf_C2H2_sf"/>
</dbReference>
<keyword evidence="1" id="KW-0862">Zinc</keyword>
<feature type="compositionally biased region" description="Acidic residues" evidence="2">
    <location>
        <begin position="76"/>
        <end position="107"/>
    </location>
</feature>
<evidence type="ECO:0000313" key="5">
    <source>
        <dbReference type="Proteomes" id="UP000092461"/>
    </source>
</evidence>
<proteinExistence type="predicted"/>
<evidence type="ECO:0000256" key="1">
    <source>
        <dbReference type="PROSITE-ProRule" id="PRU00042"/>
    </source>
</evidence>
<feature type="region of interest" description="Disordered" evidence="2">
    <location>
        <begin position="175"/>
        <end position="211"/>
    </location>
</feature>
<name>A0A1B0CGU7_LUTLO</name>
<dbReference type="EMBL" id="AJWK01011592">
    <property type="status" value="NOT_ANNOTATED_CDS"/>
    <property type="molecule type" value="Genomic_DNA"/>
</dbReference>
<dbReference type="Proteomes" id="UP000092461">
    <property type="component" value="Unassembled WGS sequence"/>
</dbReference>
<dbReference type="InterPro" id="IPR013087">
    <property type="entry name" value="Znf_C2H2_type"/>
</dbReference>
<evidence type="ECO:0000256" key="2">
    <source>
        <dbReference type="SAM" id="MobiDB-lite"/>
    </source>
</evidence>
<keyword evidence="5" id="KW-1185">Reference proteome</keyword>